<dbReference type="Gene3D" id="3.40.190.290">
    <property type="match status" value="1"/>
</dbReference>
<dbReference type="Proteomes" id="UP001218788">
    <property type="component" value="Unassembled WGS sequence"/>
</dbReference>
<keyword evidence="2" id="KW-0805">Transcription regulation</keyword>
<evidence type="ECO:0000256" key="2">
    <source>
        <dbReference type="ARBA" id="ARBA00023015"/>
    </source>
</evidence>
<dbReference type="InterPro" id="IPR000847">
    <property type="entry name" value="LysR_HTH_N"/>
</dbReference>
<evidence type="ECO:0000313" key="6">
    <source>
        <dbReference type="EMBL" id="MDC8831422.1"/>
    </source>
</evidence>
<comment type="caution">
    <text evidence="6">The sequence shown here is derived from an EMBL/GenBank/DDBJ whole genome shotgun (WGS) entry which is preliminary data.</text>
</comment>
<dbReference type="Pfam" id="PF03466">
    <property type="entry name" value="LysR_substrate"/>
    <property type="match status" value="1"/>
</dbReference>
<evidence type="ECO:0000256" key="4">
    <source>
        <dbReference type="ARBA" id="ARBA00023163"/>
    </source>
</evidence>
<evidence type="ECO:0000259" key="5">
    <source>
        <dbReference type="PROSITE" id="PS50931"/>
    </source>
</evidence>
<evidence type="ECO:0000256" key="3">
    <source>
        <dbReference type="ARBA" id="ARBA00023125"/>
    </source>
</evidence>
<dbReference type="InterPro" id="IPR036388">
    <property type="entry name" value="WH-like_DNA-bd_sf"/>
</dbReference>
<protein>
    <submittedName>
        <fullName evidence="6">LysR family transcriptional regulator</fullName>
    </submittedName>
</protein>
<dbReference type="PANTHER" id="PTHR30126:SF91">
    <property type="entry name" value="LYSR FAMILY TRANSCRIPTIONAL REGULATOR"/>
    <property type="match status" value="1"/>
</dbReference>
<accession>A0ABT5L3H7</accession>
<dbReference type="PANTHER" id="PTHR30126">
    <property type="entry name" value="HTH-TYPE TRANSCRIPTIONAL REGULATOR"/>
    <property type="match status" value="1"/>
</dbReference>
<sequence length="302" mass="34069">MTLEQLRMFVTVAELGSIANAAEVLHKTQPALSIAIKRFQQELQLTLLQKTANRLQLTDDGHRLLPHCRYLLRQAKDITALAAHLRDGHESTIEFAFDTICQQSTFFDAITTTQQHFPQTELYLTSVQRLGALQRLIDGKASIALTPWTHTFHELASFETLPFDRFEVIAVIHHQLVSSFASRPHSSSQLRDIPLLMPQAFDIDLDIQKVMGVVPHSTIRSNDTVSQKELLMRGAGWGYIPKKSVTDELTDGTLIPLQLDDVTSVIEGEIRLVRDKKQRKGPVASFLWQTLVNSKNQMVLPD</sequence>
<reference evidence="6 7" key="1">
    <citation type="submission" date="2022-10" db="EMBL/GenBank/DDBJ databases">
        <title>Alteromonas sp. chi3 Genome sequencing.</title>
        <authorList>
            <person name="Park S."/>
        </authorList>
    </citation>
    <scope>NUCLEOTIDE SEQUENCE [LARGE SCALE GENOMIC DNA]</scope>
    <source>
        <strain evidence="7">chi3</strain>
    </source>
</reference>
<dbReference type="PROSITE" id="PS50931">
    <property type="entry name" value="HTH_LYSR"/>
    <property type="match status" value="1"/>
</dbReference>
<dbReference type="InterPro" id="IPR005119">
    <property type="entry name" value="LysR_subst-bd"/>
</dbReference>
<keyword evidence="3" id="KW-0238">DNA-binding</keyword>
<feature type="domain" description="HTH lysR-type" evidence="5">
    <location>
        <begin position="1"/>
        <end position="58"/>
    </location>
</feature>
<dbReference type="SUPFAM" id="SSF46785">
    <property type="entry name" value="Winged helix' DNA-binding domain"/>
    <property type="match status" value="1"/>
</dbReference>
<dbReference type="SUPFAM" id="SSF53850">
    <property type="entry name" value="Periplasmic binding protein-like II"/>
    <property type="match status" value="1"/>
</dbReference>
<name>A0ABT5L3H7_9ALTE</name>
<dbReference type="CDD" id="cd05466">
    <property type="entry name" value="PBP2_LTTR_substrate"/>
    <property type="match status" value="1"/>
</dbReference>
<comment type="similarity">
    <text evidence="1">Belongs to the LysR transcriptional regulatory family.</text>
</comment>
<gene>
    <name evidence="6" type="ORF">OIK42_11690</name>
</gene>
<proteinExistence type="inferred from homology"/>
<dbReference type="InterPro" id="IPR036390">
    <property type="entry name" value="WH_DNA-bd_sf"/>
</dbReference>
<evidence type="ECO:0000256" key="1">
    <source>
        <dbReference type="ARBA" id="ARBA00009437"/>
    </source>
</evidence>
<dbReference type="Gene3D" id="1.10.10.10">
    <property type="entry name" value="Winged helix-like DNA-binding domain superfamily/Winged helix DNA-binding domain"/>
    <property type="match status" value="1"/>
</dbReference>
<dbReference type="Pfam" id="PF00126">
    <property type="entry name" value="HTH_1"/>
    <property type="match status" value="1"/>
</dbReference>
<evidence type="ECO:0000313" key="7">
    <source>
        <dbReference type="Proteomes" id="UP001218788"/>
    </source>
</evidence>
<keyword evidence="4" id="KW-0804">Transcription</keyword>
<dbReference type="RefSeq" id="WP_273640720.1">
    <property type="nucleotide sequence ID" value="NZ_JAQQXP010000001.1"/>
</dbReference>
<dbReference type="EMBL" id="JAQQXP010000001">
    <property type="protein sequence ID" value="MDC8831422.1"/>
    <property type="molecule type" value="Genomic_DNA"/>
</dbReference>
<keyword evidence="7" id="KW-1185">Reference proteome</keyword>
<organism evidence="6 7">
    <name type="scientific">Alteromonas gilva</name>
    <dbReference type="NCBI Taxonomy" id="2987522"/>
    <lineage>
        <taxon>Bacteria</taxon>
        <taxon>Pseudomonadati</taxon>
        <taxon>Pseudomonadota</taxon>
        <taxon>Gammaproteobacteria</taxon>
        <taxon>Alteromonadales</taxon>
        <taxon>Alteromonadaceae</taxon>
        <taxon>Alteromonas/Salinimonas group</taxon>
        <taxon>Alteromonas</taxon>
    </lineage>
</organism>